<dbReference type="EMBL" id="FTNE01000026">
    <property type="protein sequence ID" value="SIR35834.1"/>
    <property type="molecule type" value="Genomic_DNA"/>
</dbReference>
<accession>A0A8G2CP81</accession>
<dbReference type="Pfam" id="PF20245">
    <property type="entry name" value="DUF6600"/>
    <property type="match status" value="1"/>
</dbReference>
<comment type="caution">
    <text evidence="3">The sequence shown here is derived from an EMBL/GenBank/DDBJ whole genome shotgun (WGS) entry which is preliminary data.</text>
</comment>
<feature type="compositionally biased region" description="Pro residues" evidence="1">
    <location>
        <begin position="635"/>
        <end position="649"/>
    </location>
</feature>
<evidence type="ECO:0000313" key="4">
    <source>
        <dbReference type="Proteomes" id="UP000186308"/>
    </source>
</evidence>
<name>A0A8G2CP81_ACIRU</name>
<protein>
    <submittedName>
        <fullName evidence="3">FecR family protein</fullName>
    </submittedName>
</protein>
<evidence type="ECO:0000313" key="3">
    <source>
        <dbReference type="EMBL" id="SIR35834.1"/>
    </source>
</evidence>
<gene>
    <name evidence="3" type="ORF">SAMN05421828_12622</name>
</gene>
<proteinExistence type="predicted"/>
<sequence length="656" mass="70284">MRPSFRFAPFRVAPFRVVLALTTAIGTVLQGMPLAQAQDAATATPPERVGQIALVQGSVSFDSAGASQWSAAALNYPVTSGDALYTQPGAEAAVAIDWSRMTLNEATELQVTTIGPQVVDAALSQGEVYVDVRNLAPGARYAITTPRGTVTIARDGQYDIVAGDQTAPTTVTVISGAAQLQGQNVSLDIAPGETATLQGADPVTAALGAGQRDPFVVRLLAVRYAPAPAYVPPVVNQMTGGYQLAQYGSWSQTPQYGAVWYPRVASSWVPYREGHWAYVAPWGWTWVDNDPWGFAPFHYGRWVQYGGRWGWAPAPVAYDAPAYYQPVYAPATVSFFNVGTGVAIGVGITAAAFAVGSIGWVPLGPDEPYRPWYHCPPRYVQRVNYYNIRNPNHFTDIHNTTIINNYGPARLINRGAATVLPADAMRRGDPVGRFGRPAPGAVLAAARPVPPPGFRGPVAHPGGPGFGKLPGAPGAMIHRIAAQAPRPAPFAASRGLPVARPAPIRPEAIRPQIHVMPRGPNVRPGVMPQVAHPMPAAIGRPMQPGGMVHMNTPQAPRPPVGPARPGAVRPPQMQPQIRTPQVRPQYHPPVQQARPQPQQFHPAPRPQQFHPPVQQARPVARAPQYHPPAQQFHPAPRPPARPAPRPAPGHPDQQHP</sequence>
<organism evidence="3 4">
    <name type="scientific">Acidiphilium rubrum</name>
    <dbReference type="NCBI Taxonomy" id="526"/>
    <lineage>
        <taxon>Bacteria</taxon>
        <taxon>Pseudomonadati</taxon>
        <taxon>Pseudomonadota</taxon>
        <taxon>Alphaproteobacteria</taxon>
        <taxon>Acetobacterales</taxon>
        <taxon>Acidocellaceae</taxon>
        <taxon>Acidiphilium</taxon>
    </lineage>
</organism>
<feature type="signal peptide" evidence="2">
    <location>
        <begin position="1"/>
        <end position="37"/>
    </location>
</feature>
<dbReference type="Gene3D" id="2.60.120.1440">
    <property type="match status" value="1"/>
</dbReference>
<keyword evidence="4" id="KW-1185">Reference proteome</keyword>
<dbReference type="RefSeq" id="WP_081849151.1">
    <property type="nucleotide sequence ID" value="NZ_FTNE01000026.1"/>
</dbReference>
<feature type="compositionally biased region" description="Low complexity" evidence="1">
    <location>
        <begin position="622"/>
        <end position="634"/>
    </location>
</feature>
<feature type="region of interest" description="Disordered" evidence="1">
    <location>
        <begin position="544"/>
        <end position="656"/>
    </location>
</feature>
<keyword evidence="2" id="KW-0732">Signal</keyword>
<dbReference type="Proteomes" id="UP000186308">
    <property type="component" value="Unassembled WGS sequence"/>
</dbReference>
<reference evidence="3 4" key="1">
    <citation type="submission" date="2017-01" db="EMBL/GenBank/DDBJ databases">
        <authorList>
            <person name="Varghese N."/>
            <person name="Submissions S."/>
        </authorList>
    </citation>
    <scope>NUCLEOTIDE SEQUENCE [LARGE SCALE GENOMIC DNA]</scope>
    <source>
        <strain evidence="3 4">ATCC 35905</strain>
    </source>
</reference>
<dbReference type="InterPro" id="IPR046535">
    <property type="entry name" value="DUF6600"/>
</dbReference>
<evidence type="ECO:0000256" key="1">
    <source>
        <dbReference type="SAM" id="MobiDB-lite"/>
    </source>
</evidence>
<dbReference type="PANTHER" id="PTHR38731">
    <property type="entry name" value="LIPL45-RELATED LIPOPROTEIN-RELATED"/>
    <property type="match status" value="1"/>
</dbReference>
<dbReference type="AlphaFoldDB" id="A0A8G2CP81"/>
<dbReference type="OrthoDB" id="5485224at2"/>
<feature type="chain" id="PRO_5034285284" evidence="2">
    <location>
        <begin position="38"/>
        <end position="656"/>
    </location>
</feature>
<evidence type="ECO:0000256" key="2">
    <source>
        <dbReference type="SAM" id="SignalP"/>
    </source>
</evidence>
<feature type="compositionally biased region" description="Low complexity" evidence="1">
    <location>
        <begin position="588"/>
        <end position="613"/>
    </location>
</feature>